<dbReference type="PRINTS" id="PR00922">
    <property type="entry name" value="DADACBPTASE3"/>
</dbReference>
<gene>
    <name evidence="4" type="ORF">WDJ50_08075</name>
</gene>
<sequence length="462" mass="49065">MRRLVLLCFLLMSASAQSPAASQTVTLQREPAPAGRVAQTLRDLPSNVRTTLLVRDVQTGRVLVSQSPDQPMIPASTLKMVTAAAVLYDRGGAGGWWSTELTVPAPEAGQPRASALTLRGSGDPTLSAYDGPNSLRALAKQARARGLRSVGRVDVDTLPLDATSFERTELGLSMPAVRLSDWETRPPTSATEARRRVGNTLVAELRRAGIEVQTDEIGTAAAYRPYTPPPRLDDKGRPLPPDLLIPTAQRPQQGIASVRSGSPYPYLAATMRPSDNLRAETLLASLAVQPGETGTLSSALKRERAILQRMGLDVSSVVLTDGSGLGRESRLTARMLTDLLKVMYDLPYPLPPASRAALAPSALYAGKRNAFVETLPKAGTGEVVPGRDGPGGTLARRMMGRGLDVRAKTGTLPGVSALAGYATARSGRVLAFAILMNGPEESPILTLRAVQDDLVTEIVKAF</sequence>
<feature type="chain" id="PRO_5043604819" evidence="3">
    <location>
        <begin position="21"/>
        <end position="462"/>
    </location>
</feature>
<dbReference type="PANTHER" id="PTHR30023">
    <property type="entry name" value="D-ALANYL-D-ALANINE CARBOXYPEPTIDASE"/>
    <property type="match status" value="1"/>
</dbReference>
<accession>A0AAU6PYM5</accession>
<evidence type="ECO:0000256" key="1">
    <source>
        <dbReference type="ARBA" id="ARBA00006096"/>
    </source>
</evidence>
<evidence type="ECO:0000313" key="4">
    <source>
        <dbReference type="EMBL" id="WYF43387.1"/>
    </source>
</evidence>
<feature type="signal peptide" evidence="3">
    <location>
        <begin position="1"/>
        <end position="20"/>
    </location>
</feature>
<dbReference type="EC" id="3.4.16.4" evidence="4"/>
<comment type="similarity">
    <text evidence="1">Belongs to the peptidase S13 family.</text>
</comment>
<dbReference type="InterPro" id="IPR012338">
    <property type="entry name" value="Beta-lactam/transpept-like"/>
</dbReference>
<keyword evidence="3" id="KW-0732">Signal</keyword>
<proteinExistence type="inferred from homology"/>
<dbReference type="PANTHER" id="PTHR30023:SF0">
    <property type="entry name" value="PENICILLIN-SENSITIVE CARBOXYPEPTIDASE A"/>
    <property type="match status" value="1"/>
</dbReference>
<dbReference type="EMBL" id="CP149782">
    <property type="protein sequence ID" value="WYF43387.1"/>
    <property type="molecule type" value="Genomic_DNA"/>
</dbReference>
<dbReference type="GO" id="GO:0006508">
    <property type="term" value="P:proteolysis"/>
    <property type="evidence" value="ECO:0007669"/>
    <property type="project" value="InterPro"/>
</dbReference>
<dbReference type="Gene3D" id="3.40.710.10">
    <property type="entry name" value="DD-peptidase/beta-lactamase superfamily"/>
    <property type="match status" value="2"/>
</dbReference>
<dbReference type="GO" id="GO:0009002">
    <property type="term" value="F:serine-type D-Ala-D-Ala carboxypeptidase activity"/>
    <property type="evidence" value="ECO:0007669"/>
    <property type="project" value="UniProtKB-EC"/>
</dbReference>
<dbReference type="Pfam" id="PF02113">
    <property type="entry name" value="Peptidase_S13"/>
    <property type="match status" value="2"/>
</dbReference>
<organism evidence="4">
    <name type="scientific">Deinococcus sp. VB142</name>
    <dbReference type="NCBI Taxonomy" id="3112952"/>
    <lineage>
        <taxon>Bacteria</taxon>
        <taxon>Thermotogati</taxon>
        <taxon>Deinococcota</taxon>
        <taxon>Deinococci</taxon>
        <taxon>Deinococcales</taxon>
        <taxon>Deinococcaceae</taxon>
        <taxon>Deinococcus</taxon>
    </lineage>
</organism>
<dbReference type="GO" id="GO:0000270">
    <property type="term" value="P:peptidoglycan metabolic process"/>
    <property type="evidence" value="ECO:0007669"/>
    <property type="project" value="TreeGrafter"/>
</dbReference>
<name>A0AAU6PYM5_9DEIO</name>
<dbReference type="SUPFAM" id="SSF56601">
    <property type="entry name" value="beta-lactamase/transpeptidase-like"/>
    <property type="match status" value="1"/>
</dbReference>
<evidence type="ECO:0000256" key="2">
    <source>
        <dbReference type="ARBA" id="ARBA00022801"/>
    </source>
</evidence>
<keyword evidence="4" id="KW-0645">Protease</keyword>
<keyword evidence="2 4" id="KW-0378">Hydrolase</keyword>
<protein>
    <submittedName>
        <fullName evidence="4">D-alanyl-D-alanine carboxypeptidase</fullName>
        <ecNumber evidence="4">3.4.16.4</ecNumber>
    </submittedName>
</protein>
<dbReference type="AlphaFoldDB" id="A0AAU6PYM5"/>
<dbReference type="Gene3D" id="3.50.80.20">
    <property type="entry name" value="D-Ala-D-Ala carboxypeptidase C, peptidase S13"/>
    <property type="match status" value="1"/>
</dbReference>
<dbReference type="RefSeq" id="WP_339094015.1">
    <property type="nucleotide sequence ID" value="NZ_CP149782.1"/>
</dbReference>
<keyword evidence="4" id="KW-0121">Carboxypeptidase</keyword>
<dbReference type="InterPro" id="IPR000667">
    <property type="entry name" value="Peptidase_S13"/>
</dbReference>
<evidence type="ECO:0000256" key="3">
    <source>
        <dbReference type="SAM" id="SignalP"/>
    </source>
</evidence>
<reference evidence="4" key="1">
    <citation type="submission" date="2024-03" db="EMBL/GenBank/DDBJ databases">
        <title>Deinococcus weizhi sp. nov., isolated from human skin.</title>
        <authorList>
            <person name="Wei Z."/>
            <person name="Tian F."/>
            <person name="Yang C."/>
            <person name="Xin L.T."/>
            <person name="Wen Z.J."/>
            <person name="Lan K.C."/>
            <person name="Yu L."/>
            <person name="Zhe W."/>
            <person name="Dan F.D."/>
            <person name="Jun W."/>
            <person name="Rui Z."/>
            <person name="Yong X.J."/>
            <person name="Ting Y."/>
            <person name="Wei X."/>
            <person name="Xu Z.G."/>
            <person name="Xin Z."/>
            <person name="Dong F.G."/>
            <person name="Ni X.M."/>
            <person name="Zheng M.G."/>
            <person name="Chun Y."/>
            <person name="Qian W.X."/>
        </authorList>
    </citation>
    <scope>NUCLEOTIDE SEQUENCE</scope>
    <source>
        <strain evidence="4">VB142</strain>
    </source>
</reference>